<reference evidence="11" key="2">
    <citation type="submission" date="2016-04" db="EMBL/GenBank/DDBJ databases">
        <title>Planomonospora sphaerica JCM9374 whole genome shotgun sequence.</title>
        <authorList>
            <person name="Suzuki T."/>
            <person name="Dohra H."/>
            <person name="Kodani S."/>
        </authorList>
    </citation>
    <scope>NUCLEOTIDE SEQUENCE [LARGE SCALE GENOMIC DNA]</scope>
    <source>
        <strain evidence="11">JCM 9374</strain>
    </source>
</reference>
<keyword evidence="7 8" id="KW-0472">Membrane</keyword>
<comment type="subcellular location">
    <subcellularLocation>
        <location evidence="1">Cell membrane</location>
        <topology evidence="1">Multi-pass membrane protein</topology>
    </subcellularLocation>
</comment>
<dbReference type="GO" id="GO:0009103">
    <property type="term" value="P:lipopolysaccharide biosynthetic process"/>
    <property type="evidence" value="ECO:0007669"/>
    <property type="project" value="UniProtKB-ARBA"/>
</dbReference>
<evidence type="ECO:0000313" key="11">
    <source>
        <dbReference type="Proteomes" id="UP000077701"/>
    </source>
</evidence>
<evidence type="ECO:0000313" key="10">
    <source>
        <dbReference type="EMBL" id="GAT69959.1"/>
    </source>
</evidence>
<comment type="caution">
    <text evidence="10">The sequence shown here is derived from an EMBL/GenBank/DDBJ whole genome shotgun (WGS) entry which is preliminary data.</text>
</comment>
<feature type="transmembrane region" description="Helical" evidence="8">
    <location>
        <begin position="256"/>
        <end position="277"/>
    </location>
</feature>
<keyword evidence="3" id="KW-0328">Glycosyltransferase</keyword>
<dbReference type="InterPro" id="IPR038731">
    <property type="entry name" value="RgtA/B/C-like"/>
</dbReference>
<keyword evidence="5 8" id="KW-0812">Transmembrane</keyword>
<accession>A0A171DM12</accession>
<dbReference type="PANTHER" id="PTHR33908:SF11">
    <property type="entry name" value="MEMBRANE PROTEIN"/>
    <property type="match status" value="1"/>
</dbReference>
<proteinExistence type="predicted"/>
<reference evidence="10 11" key="1">
    <citation type="journal article" date="2016" name="Genome Announc.">
        <title>Draft Genome Sequence of Planomonospora sphaerica JCM9374, a Rare Actinomycete.</title>
        <authorList>
            <person name="Dohra H."/>
            <person name="Suzuki T."/>
            <person name="Inoue Y."/>
            <person name="Kodani S."/>
        </authorList>
    </citation>
    <scope>NUCLEOTIDE SEQUENCE [LARGE SCALE GENOMIC DNA]</scope>
    <source>
        <strain evidence="10 11">JCM 9374</strain>
    </source>
</reference>
<evidence type="ECO:0000256" key="3">
    <source>
        <dbReference type="ARBA" id="ARBA00022676"/>
    </source>
</evidence>
<evidence type="ECO:0000256" key="6">
    <source>
        <dbReference type="ARBA" id="ARBA00022989"/>
    </source>
</evidence>
<feature type="domain" description="Glycosyltransferase RgtA/B/C/D-like" evidence="9">
    <location>
        <begin position="73"/>
        <end position="233"/>
    </location>
</feature>
<evidence type="ECO:0000256" key="8">
    <source>
        <dbReference type="SAM" id="Phobius"/>
    </source>
</evidence>
<dbReference type="STRING" id="161355.PS9374_05639"/>
<evidence type="ECO:0000259" key="9">
    <source>
        <dbReference type="Pfam" id="PF13231"/>
    </source>
</evidence>
<feature type="transmembrane region" description="Helical" evidence="8">
    <location>
        <begin position="126"/>
        <end position="146"/>
    </location>
</feature>
<evidence type="ECO:0000256" key="5">
    <source>
        <dbReference type="ARBA" id="ARBA00022692"/>
    </source>
</evidence>
<feature type="transmembrane region" description="Helical" evidence="8">
    <location>
        <begin position="173"/>
        <end position="204"/>
    </location>
</feature>
<sequence length="510" mass="53839">MPFTGGMVETRVSPPQERAGLVDGLPQVAWRPVAAVALVFLTVLLAFSPWYGYYKDELYFRMLGERPDWGYVDQPPLTPLLARAAVLLLGDTVTAVRVPAALGAALLVVLVALIARELGGDRTAQLLAAVAVTTASYTVVGGHSLLTTSFDAPLWAAAILFVLRALSRTDGRWWLAAGAVIGFATYNKLLIAILVIGLAAGVLAAGPRGVLRDPRLWAGALIALAVAMPNLLYQITNDWPQATMAAALSEDRGAEMRAVFVPMQVLLLGPVGGVFAAAGLVRLWRDRRVRSLAVAYPASAAVVLLMGGRFDYAAGLLVLLLAAGCVSVAGWTAERAGRRWLAVGAVALNGVYCAAFNLPLIPAASLAGTPVPAFNEVTADQIGWPEFAAQVGRVVDGLPAADREGAVLLAGGMGEAGMLDREADRGVLPPVYSGHNHLYRYGPPPDRAGVVVSVKVPLDLLNTQFGTCSEAGRVDNGLGVPNERQGLPIYVCRGLKEPWAAAWPRFRLYG</sequence>
<dbReference type="Proteomes" id="UP000077701">
    <property type="component" value="Unassembled WGS sequence"/>
</dbReference>
<dbReference type="InterPro" id="IPR050297">
    <property type="entry name" value="LipidA_mod_glycosyltrf_83"/>
</dbReference>
<evidence type="ECO:0000256" key="4">
    <source>
        <dbReference type="ARBA" id="ARBA00022679"/>
    </source>
</evidence>
<feature type="transmembrane region" description="Helical" evidence="8">
    <location>
        <begin position="216"/>
        <end position="236"/>
    </location>
</feature>
<dbReference type="GO" id="GO:0005886">
    <property type="term" value="C:plasma membrane"/>
    <property type="evidence" value="ECO:0007669"/>
    <property type="project" value="UniProtKB-SubCell"/>
</dbReference>
<feature type="transmembrane region" description="Helical" evidence="8">
    <location>
        <begin position="340"/>
        <end position="361"/>
    </location>
</feature>
<evidence type="ECO:0000256" key="1">
    <source>
        <dbReference type="ARBA" id="ARBA00004651"/>
    </source>
</evidence>
<evidence type="ECO:0000256" key="2">
    <source>
        <dbReference type="ARBA" id="ARBA00022475"/>
    </source>
</evidence>
<keyword evidence="4 10" id="KW-0808">Transferase</keyword>
<feature type="transmembrane region" description="Helical" evidence="8">
    <location>
        <begin position="96"/>
        <end position="114"/>
    </location>
</feature>
<dbReference type="Pfam" id="PF13231">
    <property type="entry name" value="PMT_2"/>
    <property type="match status" value="1"/>
</dbReference>
<dbReference type="PANTHER" id="PTHR33908">
    <property type="entry name" value="MANNOSYLTRANSFERASE YKCB-RELATED"/>
    <property type="match status" value="1"/>
</dbReference>
<name>A0A171DM12_9ACTN</name>
<feature type="transmembrane region" description="Helical" evidence="8">
    <location>
        <begin position="312"/>
        <end position="333"/>
    </location>
</feature>
<dbReference type="GO" id="GO:0016763">
    <property type="term" value="F:pentosyltransferase activity"/>
    <property type="evidence" value="ECO:0007669"/>
    <property type="project" value="TreeGrafter"/>
</dbReference>
<feature type="transmembrane region" description="Helical" evidence="8">
    <location>
        <begin position="33"/>
        <end position="53"/>
    </location>
</feature>
<keyword evidence="11" id="KW-1185">Reference proteome</keyword>
<dbReference type="EMBL" id="BDCX01000015">
    <property type="protein sequence ID" value="GAT69959.1"/>
    <property type="molecule type" value="Genomic_DNA"/>
</dbReference>
<dbReference type="AlphaFoldDB" id="A0A171DM12"/>
<keyword evidence="6 8" id="KW-1133">Transmembrane helix</keyword>
<feature type="transmembrane region" description="Helical" evidence="8">
    <location>
        <begin position="289"/>
        <end position="306"/>
    </location>
</feature>
<keyword evidence="2" id="KW-1003">Cell membrane</keyword>
<gene>
    <name evidence="10" type="ORF">PS9374_05639</name>
</gene>
<protein>
    <submittedName>
        <fullName evidence="10">Glycosyl transferase family 39</fullName>
    </submittedName>
</protein>
<organism evidence="10 11">
    <name type="scientific">Planomonospora sphaerica</name>
    <dbReference type="NCBI Taxonomy" id="161355"/>
    <lineage>
        <taxon>Bacteria</taxon>
        <taxon>Bacillati</taxon>
        <taxon>Actinomycetota</taxon>
        <taxon>Actinomycetes</taxon>
        <taxon>Streptosporangiales</taxon>
        <taxon>Streptosporangiaceae</taxon>
        <taxon>Planomonospora</taxon>
    </lineage>
</organism>
<evidence type="ECO:0000256" key="7">
    <source>
        <dbReference type="ARBA" id="ARBA00023136"/>
    </source>
</evidence>